<feature type="domain" description="PAC" evidence="11">
    <location>
        <begin position="718"/>
        <end position="770"/>
    </location>
</feature>
<dbReference type="Pfam" id="PF00989">
    <property type="entry name" value="PAS"/>
    <property type="match status" value="2"/>
</dbReference>
<dbReference type="SMART" id="SM00086">
    <property type="entry name" value="PAC"/>
    <property type="match status" value="8"/>
</dbReference>
<dbReference type="RefSeq" id="WP_174701353.1">
    <property type="nucleotide sequence ID" value="NZ_JABURA010000001.1"/>
</dbReference>
<protein>
    <recommendedName>
        <fullName evidence="2">histidine kinase</fullName>
        <ecNumber evidence="2">2.7.13.3</ecNumber>
    </recommendedName>
</protein>
<keyword evidence="7" id="KW-0804">Transcription</keyword>
<dbReference type="SMART" id="SM00065">
    <property type="entry name" value="GAF"/>
    <property type="match status" value="1"/>
</dbReference>
<organism evidence="12 13">
    <name type="scientific">Haloterrigena gelatinilytica</name>
    <dbReference type="NCBI Taxonomy" id="2741724"/>
    <lineage>
        <taxon>Archaea</taxon>
        <taxon>Methanobacteriati</taxon>
        <taxon>Methanobacteriota</taxon>
        <taxon>Stenosarchaea group</taxon>
        <taxon>Halobacteria</taxon>
        <taxon>Halobacteriales</taxon>
        <taxon>Natrialbaceae</taxon>
        <taxon>Haloterrigena</taxon>
    </lineage>
</organism>
<dbReference type="Pfam" id="PF15915">
    <property type="entry name" value="BAT"/>
    <property type="match status" value="1"/>
</dbReference>
<evidence type="ECO:0000256" key="2">
    <source>
        <dbReference type="ARBA" id="ARBA00012438"/>
    </source>
</evidence>
<evidence type="ECO:0000256" key="9">
    <source>
        <dbReference type="SAM" id="Phobius"/>
    </source>
</evidence>
<dbReference type="InterPro" id="IPR000700">
    <property type="entry name" value="PAS-assoc_C"/>
</dbReference>
<feature type="domain" description="PAC" evidence="11">
    <location>
        <begin position="1100"/>
        <end position="1152"/>
    </location>
</feature>
<dbReference type="GO" id="GO:0004673">
    <property type="term" value="F:protein histidine kinase activity"/>
    <property type="evidence" value="ECO:0007669"/>
    <property type="project" value="UniProtKB-EC"/>
</dbReference>
<accession>A0A8J8GL08</accession>
<evidence type="ECO:0000256" key="8">
    <source>
        <dbReference type="SAM" id="Coils"/>
    </source>
</evidence>
<dbReference type="NCBIfam" id="TIGR00229">
    <property type="entry name" value="sensory_box"/>
    <property type="match status" value="8"/>
</dbReference>
<evidence type="ECO:0000256" key="3">
    <source>
        <dbReference type="ARBA" id="ARBA00022553"/>
    </source>
</evidence>
<proteinExistence type="predicted"/>
<evidence type="ECO:0000313" key="13">
    <source>
        <dbReference type="Proteomes" id="UP000728647"/>
    </source>
</evidence>
<evidence type="ECO:0000256" key="6">
    <source>
        <dbReference type="ARBA" id="ARBA00023015"/>
    </source>
</evidence>
<evidence type="ECO:0000256" key="7">
    <source>
        <dbReference type="ARBA" id="ARBA00023163"/>
    </source>
</evidence>
<feature type="domain" description="PAS" evidence="10">
    <location>
        <begin position="643"/>
        <end position="713"/>
    </location>
</feature>
<dbReference type="InterPro" id="IPR013655">
    <property type="entry name" value="PAS_fold_3"/>
</dbReference>
<dbReference type="Pfam" id="PF04967">
    <property type="entry name" value="HTH_10"/>
    <property type="match status" value="1"/>
</dbReference>
<keyword evidence="4" id="KW-0808">Transferase</keyword>
<keyword evidence="6" id="KW-0805">Transcription regulation</keyword>
<reference evidence="12" key="1">
    <citation type="submission" date="2020-06" db="EMBL/GenBank/DDBJ databases">
        <title>Haloterrigena sp. nov., an extremely halophilic archaeon isolated from a saline sediment.</title>
        <authorList>
            <person name="Liu B.-B."/>
        </authorList>
    </citation>
    <scope>NUCLEOTIDE SEQUENCE</scope>
    <source>
        <strain evidence="12">SYSU A121-1</strain>
    </source>
</reference>
<evidence type="ECO:0000259" key="10">
    <source>
        <dbReference type="PROSITE" id="PS50112"/>
    </source>
</evidence>
<dbReference type="SUPFAM" id="SSF55781">
    <property type="entry name" value="GAF domain-like"/>
    <property type="match status" value="2"/>
</dbReference>
<feature type="domain" description="PAS" evidence="10">
    <location>
        <begin position="395"/>
        <end position="465"/>
    </location>
</feature>
<comment type="caution">
    <text evidence="12">The sequence shown here is derived from an EMBL/GenBank/DDBJ whole genome shotgun (WGS) entry which is preliminary data.</text>
</comment>
<keyword evidence="8" id="KW-0175">Coiled coil</keyword>
<dbReference type="SUPFAM" id="SSF88659">
    <property type="entry name" value="Sigma3 and sigma4 domains of RNA polymerase sigma factors"/>
    <property type="match status" value="1"/>
</dbReference>
<keyword evidence="3" id="KW-0597">Phosphoprotein</keyword>
<sequence>MVSRSSRNGALDGSLGRRRSPVLLEVILVGALLLGLGPQLHDPSIVPLPFVLGLAARGGADREPTLERLAGELETFVSRIRDGEVGEAIAGPEADAEAVDFELDRDDALGRLSTAIDELTAAVRERERRFDERERELRETNERLGAVIEASPSALVALDTDETVTLWNPAAERVFGWSEDEVLDEPLPFVPDDRAEDHREIFDRLFDGESIAGLETRRVTKDGERIDVSISAAPIYGADGEIVGTMGALEDITERKDRERRLESTSARLEALFENSPDMIDVLDTEGTIVEANHRFCEMLGYEESELVGTKIWEYEALFDAADVEALLAELSVGERRKFEGRYRRRDGSTFPVEVHLIRIDFADETRFLAISRDVTDRKADERRLRERERELQRYKAYTDDVLDAIDDVFYVIDEDGALLRWNESLATVSGYDADEIDSMDAVEFFAEADRPAINEAIAEVLETGTARVEVPIRTADGESIPYEFVATRLEDLEGETVVTGIGRDISERTRYERDLERTTELLEQAQRLASVGGVEIDVRGDPYEVTASDEFYRQLDLEPGTTLTPDKMLAQFRPDDRPAIRSALSGAVEDGEAYDLEARLRSTDGEPRWVRVIGDPVREGGETVAVRGSMQDVTDRKHRERELERYETIVQSIGDPVYTLDEDGTVRFVNDAIETLAGYDPEALIGDDVSALLPPPDLERAREQVRELLREEEGPYATVETDFMTADGDVIETETHIALLPSEDGEFAGTAGVVRDITDRKERERELERYETIIQAIGDPVYTLDEDGTFQFVNDAIEPLAGYEPETLIGADVESVMSPTNLETARNLVRELLREDKLYETFEMDLETADGDVIEAENHMALLPSEDGEFAGTAGVVRDITDRKERERELERTTELLEQAQRIAGVGGWELDVTADPYDLTVSPQLQRLFGRDPSGATQRDVSAALGRYHPDDRSRVLSAVEDAVERAESYDLEVRMYTYDDELRWMRTIGEPIVDDGEVVAVRGSMQDITDRKRRERELERTTDLLERVQRMATIGGWELDLESQPRTATWTDEMYRLHDLPTDATPDLERTIECFHPDDRAFVRERVQTALETGTGYDLEARIRTREGEIRWVRAISEPIRNEDGDLYKYRGTVQDISDRKRRELALESLHETARGLLNAETESTVTDLVVETAAELLETDDVSAGVYLLDSETNRFEPVSSTAGFADRSGGAPSIAVGDGDSVLWTTYVTGTQTVVDDAEIGDRSPLFGGDASGGLLVPIGDYGVFVLLASPATIDDETRRLFETLVATTEAAFDRLESEANLRERDTELAAQNRRLRRQIQITEIIRGIDRSLIGADGRDEIERTVPERLVAADNVSFAWIGDLDASGSTLEPRTWAGDDPEYLDAVDFGLEGESQEPAVRAARSGTPTVVENVVEGLQGEAWRTNALDAGFQSAVAVPLTFEEYSYGVLTVYADEPDAFTDLERSVFAELGEGIANAINAAQTQEALHAETLVELTLDLETDDVLSRIATATGAAVTYEGLGTHGESETSLFFETRGASAAAVRDALDGLVSVTSARLVAESDSRCLFEATVTGDVLASRLVRHGGSPRSITADEGRTEVTVDVPVTTDVREFVEMLRDRYERVDLRSRRHVQRTMHTRQELVTSLFEDLTDRQLEVLRTAYLAGFFEWPRESTGEEIAEMLEVTQPTVNRHLRIGQQRLLARLFDDETLSLADGS</sequence>
<dbReference type="Gene3D" id="3.30.450.20">
    <property type="entry name" value="PAS domain"/>
    <property type="match status" value="8"/>
</dbReference>
<feature type="domain" description="PAS" evidence="10">
    <location>
        <begin position="140"/>
        <end position="209"/>
    </location>
</feature>
<dbReference type="CDD" id="cd00130">
    <property type="entry name" value="PAS"/>
    <property type="match status" value="8"/>
</dbReference>
<dbReference type="Gene3D" id="3.30.450.40">
    <property type="match status" value="2"/>
</dbReference>
<dbReference type="GO" id="GO:0006355">
    <property type="term" value="P:regulation of DNA-templated transcription"/>
    <property type="evidence" value="ECO:0007669"/>
    <property type="project" value="InterPro"/>
</dbReference>
<evidence type="ECO:0000256" key="1">
    <source>
        <dbReference type="ARBA" id="ARBA00000085"/>
    </source>
</evidence>
<dbReference type="InterPro" id="IPR013656">
    <property type="entry name" value="PAS_4"/>
</dbReference>
<dbReference type="OrthoDB" id="342253at2157"/>
<dbReference type="InterPro" id="IPR035965">
    <property type="entry name" value="PAS-like_dom_sf"/>
</dbReference>
<dbReference type="EC" id="2.7.13.3" evidence="2"/>
<dbReference type="SMART" id="SM00091">
    <property type="entry name" value="PAS"/>
    <property type="match status" value="6"/>
</dbReference>
<feature type="transmembrane region" description="Helical" evidence="9">
    <location>
        <begin position="21"/>
        <end position="40"/>
    </location>
</feature>
<dbReference type="Gene3D" id="2.10.70.100">
    <property type="match status" value="3"/>
</dbReference>
<gene>
    <name evidence="12" type="ORF">HT576_04330</name>
</gene>
<feature type="domain" description="PAC" evidence="11">
    <location>
        <begin position="337"/>
        <end position="387"/>
    </location>
</feature>
<evidence type="ECO:0000256" key="4">
    <source>
        <dbReference type="ARBA" id="ARBA00022679"/>
    </source>
</evidence>
<dbReference type="InterPro" id="IPR001610">
    <property type="entry name" value="PAC"/>
</dbReference>
<dbReference type="PROSITE" id="PS50113">
    <property type="entry name" value="PAC"/>
    <property type="match status" value="8"/>
</dbReference>
<dbReference type="InterPro" id="IPR000014">
    <property type="entry name" value="PAS"/>
</dbReference>
<feature type="domain" description="PAC" evidence="11">
    <location>
        <begin position="212"/>
        <end position="264"/>
    </location>
</feature>
<evidence type="ECO:0000313" key="12">
    <source>
        <dbReference type="EMBL" id="NUB90262.1"/>
    </source>
</evidence>
<dbReference type="PANTHER" id="PTHR43304">
    <property type="entry name" value="PHYTOCHROME-LIKE PROTEIN CPH1"/>
    <property type="match status" value="1"/>
</dbReference>
<dbReference type="SUPFAM" id="SSF55785">
    <property type="entry name" value="PYP-like sensor domain (PAS domain)"/>
    <property type="match status" value="8"/>
</dbReference>
<dbReference type="Pfam" id="PF08447">
    <property type="entry name" value="PAS_3"/>
    <property type="match status" value="3"/>
</dbReference>
<feature type="domain" description="PAS" evidence="10">
    <location>
        <begin position="265"/>
        <end position="338"/>
    </location>
</feature>
<dbReference type="Pfam" id="PF13426">
    <property type="entry name" value="PAS_9"/>
    <property type="match status" value="1"/>
</dbReference>
<feature type="domain" description="PAS" evidence="10">
    <location>
        <begin position="923"/>
        <end position="969"/>
    </location>
</feature>
<keyword evidence="9" id="KW-0812">Transmembrane</keyword>
<keyword evidence="9" id="KW-0472">Membrane</keyword>
<dbReference type="PANTHER" id="PTHR43304:SF1">
    <property type="entry name" value="PAC DOMAIN-CONTAINING PROTEIN"/>
    <property type="match status" value="1"/>
</dbReference>
<dbReference type="InterPro" id="IPR007050">
    <property type="entry name" value="HTH_bacterioopsin"/>
</dbReference>
<dbReference type="PROSITE" id="PS50112">
    <property type="entry name" value="PAS"/>
    <property type="match status" value="6"/>
</dbReference>
<keyword evidence="9" id="KW-1133">Transmembrane helix</keyword>
<dbReference type="Pfam" id="PF13185">
    <property type="entry name" value="GAF_2"/>
    <property type="match status" value="1"/>
</dbReference>
<feature type="domain" description="PAC" evidence="11">
    <location>
        <begin position="595"/>
        <end position="646"/>
    </location>
</feature>
<dbReference type="InterPro" id="IPR029016">
    <property type="entry name" value="GAF-like_dom_sf"/>
</dbReference>
<dbReference type="InterPro" id="IPR031803">
    <property type="entry name" value="BAT_GAF/HTH-assoc"/>
</dbReference>
<name>A0A8J8GL08_9EURY</name>
<feature type="coiled-coil region" evidence="8">
    <location>
        <begin position="116"/>
        <end position="143"/>
    </location>
</feature>
<dbReference type="Proteomes" id="UP000728647">
    <property type="component" value="Unassembled WGS sequence"/>
</dbReference>
<dbReference type="InterPro" id="IPR013767">
    <property type="entry name" value="PAS_fold"/>
</dbReference>
<evidence type="ECO:0000256" key="5">
    <source>
        <dbReference type="ARBA" id="ARBA00022777"/>
    </source>
</evidence>
<feature type="domain" description="PAC" evidence="11">
    <location>
        <begin position="972"/>
        <end position="1023"/>
    </location>
</feature>
<evidence type="ECO:0000259" key="11">
    <source>
        <dbReference type="PROSITE" id="PS50113"/>
    </source>
</evidence>
<dbReference type="InterPro" id="IPR003018">
    <property type="entry name" value="GAF"/>
</dbReference>
<feature type="domain" description="PAS" evidence="10">
    <location>
        <begin position="767"/>
        <end position="837"/>
    </location>
</feature>
<dbReference type="InterPro" id="IPR052162">
    <property type="entry name" value="Sensor_kinase/Photoreceptor"/>
</dbReference>
<dbReference type="EMBL" id="JABURA010000001">
    <property type="protein sequence ID" value="NUB90262.1"/>
    <property type="molecule type" value="Genomic_DNA"/>
</dbReference>
<dbReference type="Pfam" id="PF08448">
    <property type="entry name" value="PAS_4"/>
    <property type="match status" value="2"/>
</dbReference>
<comment type="catalytic activity">
    <reaction evidence="1">
        <text>ATP + protein L-histidine = ADP + protein N-phospho-L-histidine.</text>
        <dbReference type="EC" id="2.7.13.3"/>
    </reaction>
</comment>
<keyword evidence="5" id="KW-0418">Kinase</keyword>
<feature type="domain" description="PAC" evidence="11">
    <location>
        <begin position="841"/>
        <end position="893"/>
    </location>
</feature>
<feature type="domain" description="PAC" evidence="11">
    <location>
        <begin position="467"/>
        <end position="518"/>
    </location>
</feature>
<dbReference type="InterPro" id="IPR013324">
    <property type="entry name" value="RNA_pol_sigma_r3/r4-like"/>
</dbReference>